<evidence type="ECO:0000313" key="2">
    <source>
        <dbReference type="EMBL" id="GIY74452.1"/>
    </source>
</evidence>
<organism evidence="2 3">
    <name type="scientific">Caerostris extrusa</name>
    <name type="common">Bark spider</name>
    <name type="synonym">Caerostris bankana</name>
    <dbReference type="NCBI Taxonomy" id="172846"/>
    <lineage>
        <taxon>Eukaryota</taxon>
        <taxon>Metazoa</taxon>
        <taxon>Ecdysozoa</taxon>
        <taxon>Arthropoda</taxon>
        <taxon>Chelicerata</taxon>
        <taxon>Arachnida</taxon>
        <taxon>Araneae</taxon>
        <taxon>Araneomorphae</taxon>
        <taxon>Entelegynae</taxon>
        <taxon>Araneoidea</taxon>
        <taxon>Araneidae</taxon>
        <taxon>Caerostris</taxon>
    </lineage>
</organism>
<proteinExistence type="predicted"/>
<keyword evidence="3" id="KW-1185">Reference proteome</keyword>
<dbReference type="EMBL" id="BPLR01015222">
    <property type="protein sequence ID" value="GIY74452.1"/>
    <property type="molecule type" value="Genomic_DNA"/>
</dbReference>
<dbReference type="AlphaFoldDB" id="A0AAV4VVJ1"/>
<feature type="compositionally biased region" description="Polar residues" evidence="1">
    <location>
        <begin position="1"/>
        <end position="15"/>
    </location>
</feature>
<feature type="compositionally biased region" description="Polar residues" evidence="1">
    <location>
        <begin position="61"/>
        <end position="74"/>
    </location>
</feature>
<comment type="caution">
    <text evidence="2">The sequence shown here is derived from an EMBL/GenBank/DDBJ whole genome shotgun (WGS) entry which is preliminary data.</text>
</comment>
<evidence type="ECO:0000256" key="1">
    <source>
        <dbReference type="SAM" id="MobiDB-lite"/>
    </source>
</evidence>
<evidence type="ECO:0000313" key="3">
    <source>
        <dbReference type="Proteomes" id="UP001054945"/>
    </source>
</evidence>
<reference evidence="2 3" key="1">
    <citation type="submission" date="2021-06" db="EMBL/GenBank/DDBJ databases">
        <title>Caerostris extrusa draft genome.</title>
        <authorList>
            <person name="Kono N."/>
            <person name="Arakawa K."/>
        </authorList>
    </citation>
    <scope>NUCLEOTIDE SEQUENCE [LARGE SCALE GENOMIC DNA]</scope>
</reference>
<sequence length="98" mass="11346">MAVLCSNNAERSSSGMRKRPCVKCASSEDQERETRDYVRHTGTILLRITKFTCENPMLQRSAPSGFQHNRQRTLITDHPLRLGNNRNQEKLPPHRQEN</sequence>
<accession>A0AAV4VVJ1</accession>
<dbReference type="Proteomes" id="UP001054945">
    <property type="component" value="Unassembled WGS sequence"/>
</dbReference>
<protein>
    <submittedName>
        <fullName evidence="2">Uncharacterized protein</fullName>
    </submittedName>
</protein>
<feature type="region of interest" description="Disordered" evidence="1">
    <location>
        <begin position="59"/>
        <end position="98"/>
    </location>
</feature>
<gene>
    <name evidence="2" type="ORF">CEXT_745991</name>
</gene>
<feature type="compositionally biased region" description="Basic and acidic residues" evidence="1">
    <location>
        <begin position="87"/>
        <end position="98"/>
    </location>
</feature>
<name>A0AAV4VVJ1_CAEEX</name>
<feature type="region of interest" description="Disordered" evidence="1">
    <location>
        <begin position="1"/>
        <end position="20"/>
    </location>
</feature>